<organism evidence="1 2">
    <name type="scientific">Stylosanthes scabra</name>
    <dbReference type="NCBI Taxonomy" id="79078"/>
    <lineage>
        <taxon>Eukaryota</taxon>
        <taxon>Viridiplantae</taxon>
        <taxon>Streptophyta</taxon>
        <taxon>Embryophyta</taxon>
        <taxon>Tracheophyta</taxon>
        <taxon>Spermatophyta</taxon>
        <taxon>Magnoliopsida</taxon>
        <taxon>eudicotyledons</taxon>
        <taxon>Gunneridae</taxon>
        <taxon>Pentapetalae</taxon>
        <taxon>rosids</taxon>
        <taxon>fabids</taxon>
        <taxon>Fabales</taxon>
        <taxon>Fabaceae</taxon>
        <taxon>Papilionoideae</taxon>
        <taxon>50 kb inversion clade</taxon>
        <taxon>dalbergioids sensu lato</taxon>
        <taxon>Dalbergieae</taxon>
        <taxon>Pterocarpus clade</taxon>
        <taxon>Stylosanthes</taxon>
    </lineage>
</organism>
<proteinExistence type="predicted"/>
<dbReference type="Proteomes" id="UP001341840">
    <property type="component" value="Unassembled WGS sequence"/>
</dbReference>
<evidence type="ECO:0000313" key="2">
    <source>
        <dbReference type="Proteomes" id="UP001341840"/>
    </source>
</evidence>
<dbReference type="EMBL" id="JASCZI010245237">
    <property type="protein sequence ID" value="MED6214581.1"/>
    <property type="molecule type" value="Genomic_DNA"/>
</dbReference>
<name>A0ABU6YXT7_9FABA</name>
<comment type="caution">
    <text evidence="1">The sequence shown here is derived from an EMBL/GenBank/DDBJ whole genome shotgun (WGS) entry which is preliminary data.</text>
</comment>
<sequence>GIARSHGPDARSHALFGGPLCFSFGPRAVTQAEVHGRTPVNSIWAESNSSHHELARGYHAGARYVRRHEQRREAARWSQRASRMGFRDRAVVRRVVRAHTLNRGFHI</sequence>
<reference evidence="1 2" key="1">
    <citation type="journal article" date="2023" name="Plants (Basel)">
        <title>Bridging the Gap: Combining Genomics and Transcriptomics Approaches to Understand Stylosanthes scabra, an Orphan Legume from the Brazilian Caatinga.</title>
        <authorList>
            <person name="Ferreira-Neto J.R.C."/>
            <person name="da Silva M.D."/>
            <person name="Binneck E."/>
            <person name="de Melo N.F."/>
            <person name="da Silva R.H."/>
            <person name="de Melo A.L.T.M."/>
            <person name="Pandolfi V."/>
            <person name="Bustamante F.O."/>
            <person name="Brasileiro-Vidal A.C."/>
            <person name="Benko-Iseppon A.M."/>
        </authorList>
    </citation>
    <scope>NUCLEOTIDE SEQUENCE [LARGE SCALE GENOMIC DNA]</scope>
    <source>
        <tissue evidence="1">Leaves</tissue>
    </source>
</reference>
<feature type="non-terminal residue" evidence="1">
    <location>
        <position position="1"/>
    </location>
</feature>
<accession>A0ABU6YXT7</accession>
<protein>
    <submittedName>
        <fullName evidence="1">Uncharacterized protein</fullName>
    </submittedName>
</protein>
<keyword evidence="2" id="KW-1185">Reference proteome</keyword>
<gene>
    <name evidence="1" type="ORF">PIB30_104342</name>
</gene>
<evidence type="ECO:0000313" key="1">
    <source>
        <dbReference type="EMBL" id="MED6214581.1"/>
    </source>
</evidence>